<evidence type="ECO:0000256" key="1">
    <source>
        <dbReference type="SAM" id="MobiDB-lite"/>
    </source>
</evidence>
<dbReference type="Gene3D" id="3.30.420.40">
    <property type="match status" value="2"/>
</dbReference>
<keyword evidence="3" id="KW-1185">Reference proteome</keyword>
<protein>
    <submittedName>
        <fullName evidence="2">(Atlantic silverside) hypothetical protein</fullName>
    </submittedName>
</protein>
<dbReference type="EMBL" id="CAJRST010014446">
    <property type="protein sequence ID" value="CAG5929351.1"/>
    <property type="molecule type" value="Genomic_DNA"/>
</dbReference>
<dbReference type="InterPro" id="IPR043129">
    <property type="entry name" value="ATPase_NBD"/>
</dbReference>
<dbReference type="PANTHER" id="PTHR14187">
    <property type="entry name" value="ALPHA KINASE/ELONGATION FACTOR 2 KINASE"/>
    <property type="match status" value="1"/>
</dbReference>
<dbReference type="FunFam" id="3.30.420.40:FF:000061">
    <property type="entry name" value="Heat shock protein family A (Hsp70) member 12A"/>
    <property type="match status" value="1"/>
</dbReference>
<sequence length="881" mass="98911">MMTSCVLLKGQSTDPISRLNIQSTLDKEQKRAPMGFRWPWVSTTALVSFSNATRVKTHIHVNMHTLKQTTHPCEHLKKKWQVSTYTHSHRLKGCNTKESEEMKTKKRPGENRMQEMNEDRSKEEDRKSLQPTLGDFPSDGALYCRETKLQTPFRFQVFIIPEFGNRFLLQHKKYKASKQRSEEILAPVKMADELQPDPNSLQIPSENASIPSSPASARNECSITPVTPSPSPRVEVRPRMACPFLVVVAIDFGTTSSGYAFSFTKDSEAIHMMKRWEGGDPGVANQKSPTCLLLTPDLRFHSFGFAARDFYHDLDPEEARHWLYFDKFKMKIHSTSDLTMETELEAVNGRRVRAIEVFAHALRFFREHALKEVKDQSSSVLEGEEIRWVITVPAVWRQPAKQFMREAAYLAGLVSPDCPEQLLIALEPEAASIYCRKLRLHQVIDLSLQPITNGLDLDGSRPFDSSFRQAREQLRRSRHSRTFLVESGTGELWSELQTGDRYVVADCGGGTVDLTVHQIEQPQGTLKELYKASGGPYGAVGVDLAFEAMLCQIFGEDFIQSFKAKRPAAWVDLTIAFEARKRTASPGRANALNISLPFSFIDYYKRHRGQSVEAALRRSNMNIVKWSSQGMLRLTQEAMNELFQPTIINIVKHIEELMAKPEVRDVRFLFLVGGFAESPMLQRAVQKALGRTCRIIIPHDVGLTILKGAVLFGLDPTVVRVRRCPLTYGVGVLNRFVEGRHPRDKLLLKDGREWCTDILDRFVSVDQSVALGEVVRRSYTPARAAQRKIIINIYCSATDDVTYISDPGVRKCGTITLDLPEPVPPPGAVGGAGAGGAGGAGGPERREIRATMQFGDTEIKVTAVDVMSNRSVRASIDFLSN</sequence>
<feature type="compositionally biased region" description="Polar residues" evidence="1">
    <location>
        <begin position="207"/>
        <end position="222"/>
    </location>
</feature>
<accession>A0A8S4B4H5</accession>
<feature type="region of interest" description="Disordered" evidence="1">
    <location>
        <begin position="207"/>
        <end position="232"/>
    </location>
</feature>
<feature type="compositionally biased region" description="Basic and acidic residues" evidence="1">
    <location>
        <begin position="95"/>
        <end position="128"/>
    </location>
</feature>
<dbReference type="Gene3D" id="3.90.640.10">
    <property type="entry name" value="Actin, Chain A, domain 4"/>
    <property type="match status" value="1"/>
</dbReference>
<comment type="caution">
    <text evidence="2">The sequence shown here is derived from an EMBL/GenBank/DDBJ whole genome shotgun (WGS) entry which is preliminary data.</text>
</comment>
<dbReference type="OrthoDB" id="2963168at2759"/>
<gene>
    <name evidence="2" type="ORF">MMEN_LOCUS12981</name>
</gene>
<dbReference type="SUPFAM" id="SSF53067">
    <property type="entry name" value="Actin-like ATPase domain"/>
    <property type="match status" value="2"/>
</dbReference>
<evidence type="ECO:0000313" key="2">
    <source>
        <dbReference type="EMBL" id="CAG5929351.1"/>
    </source>
</evidence>
<name>A0A8S4B4H5_9TELE</name>
<dbReference type="PANTHER" id="PTHR14187:SF39">
    <property type="entry name" value="HEAT SHOCK 70 KDA PROTEIN 12B"/>
    <property type="match status" value="1"/>
</dbReference>
<organism evidence="2 3">
    <name type="scientific">Menidia menidia</name>
    <name type="common">Atlantic silverside</name>
    <dbReference type="NCBI Taxonomy" id="238744"/>
    <lineage>
        <taxon>Eukaryota</taxon>
        <taxon>Metazoa</taxon>
        <taxon>Chordata</taxon>
        <taxon>Craniata</taxon>
        <taxon>Vertebrata</taxon>
        <taxon>Euteleostomi</taxon>
        <taxon>Actinopterygii</taxon>
        <taxon>Neopterygii</taxon>
        <taxon>Teleostei</taxon>
        <taxon>Neoteleostei</taxon>
        <taxon>Acanthomorphata</taxon>
        <taxon>Ovalentaria</taxon>
        <taxon>Atherinomorphae</taxon>
        <taxon>Atheriniformes</taxon>
        <taxon>Atherinopsidae</taxon>
        <taxon>Menidiinae</taxon>
        <taxon>Menidia</taxon>
    </lineage>
</organism>
<reference evidence="2" key="1">
    <citation type="submission" date="2021-05" db="EMBL/GenBank/DDBJ databases">
        <authorList>
            <person name="Tigano A."/>
        </authorList>
    </citation>
    <scope>NUCLEOTIDE SEQUENCE</scope>
</reference>
<feature type="compositionally biased region" description="Gly residues" evidence="1">
    <location>
        <begin position="828"/>
        <end position="842"/>
    </location>
</feature>
<evidence type="ECO:0000313" key="3">
    <source>
        <dbReference type="Proteomes" id="UP000677803"/>
    </source>
</evidence>
<dbReference type="Proteomes" id="UP000677803">
    <property type="component" value="Unassembled WGS sequence"/>
</dbReference>
<dbReference type="AlphaFoldDB" id="A0A8S4B4H5"/>
<feature type="region of interest" description="Disordered" evidence="1">
    <location>
        <begin position="91"/>
        <end position="134"/>
    </location>
</feature>
<proteinExistence type="predicted"/>
<feature type="region of interest" description="Disordered" evidence="1">
    <location>
        <begin position="824"/>
        <end position="844"/>
    </location>
</feature>